<dbReference type="AlphaFoldDB" id="A0A1V4SE89"/>
<dbReference type="GO" id="GO:0043565">
    <property type="term" value="F:sequence-specific DNA binding"/>
    <property type="evidence" value="ECO:0007669"/>
    <property type="project" value="InterPro"/>
</dbReference>
<dbReference type="PROSITE" id="PS50956">
    <property type="entry name" value="HTH_ASNC_2"/>
    <property type="match status" value="1"/>
</dbReference>
<dbReference type="InterPro" id="IPR050684">
    <property type="entry name" value="HTH-Siroheme_Decarb"/>
</dbReference>
<evidence type="ECO:0000256" key="1">
    <source>
        <dbReference type="ARBA" id="ARBA00023015"/>
    </source>
</evidence>
<dbReference type="SUPFAM" id="SSF46785">
    <property type="entry name" value="Winged helix' DNA-binding domain"/>
    <property type="match status" value="1"/>
</dbReference>
<keyword evidence="6" id="KW-1185">Reference proteome</keyword>
<evidence type="ECO:0000313" key="6">
    <source>
        <dbReference type="Proteomes" id="UP000191554"/>
    </source>
</evidence>
<dbReference type="SMART" id="SM00344">
    <property type="entry name" value="HTH_ASNC"/>
    <property type="match status" value="1"/>
</dbReference>
<reference evidence="5 6" key="1">
    <citation type="submission" date="2017-03" db="EMBL/GenBank/DDBJ databases">
        <title>Genome sequence of Clostridium hungatei DSM 14427.</title>
        <authorList>
            <person name="Poehlein A."/>
            <person name="Daniel R."/>
        </authorList>
    </citation>
    <scope>NUCLEOTIDE SEQUENCE [LARGE SCALE GENOMIC DNA]</scope>
    <source>
        <strain evidence="5 6">DSM 14427</strain>
    </source>
</reference>
<dbReference type="InterPro" id="IPR019887">
    <property type="entry name" value="Tscrpt_reg_AsnC/Lrp_C"/>
</dbReference>
<evidence type="ECO:0000256" key="3">
    <source>
        <dbReference type="ARBA" id="ARBA00023163"/>
    </source>
</evidence>
<gene>
    <name evidence="5" type="primary">lrp</name>
    <name evidence="5" type="ORF">CLHUN_40520</name>
</gene>
<dbReference type="PANTHER" id="PTHR43413">
    <property type="entry name" value="TRANSCRIPTIONAL REGULATOR, ASNC FAMILY"/>
    <property type="match status" value="1"/>
</dbReference>
<dbReference type="SUPFAM" id="SSF54909">
    <property type="entry name" value="Dimeric alpha+beta barrel"/>
    <property type="match status" value="1"/>
</dbReference>
<sequence>MSEILEILEILEKNSRATAEEIAVMLGKPVEEVKEAIKKFEEENIIAGYSTLINWDRTEREKVTALIEVKVTPQRGLGFDKIADRIYKYPEVTACYLMSGGFDLTVIIEGRTMKEVALFVSEKLAPLESVLSCATHFVLKKYKDKGTIFEEKQTDRREQIFI</sequence>
<dbReference type="Gene3D" id="3.30.70.920">
    <property type="match status" value="1"/>
</dbReference>
<dbReference type="Proteomes" id="UP000191554">
    <property type="component" value="Unassembled WGS sequence"/>
</dbReference>
<dbReference type="InterPro" id="IPR000485">
    <property type="entry name" value="AsnC-type_HTH_dom"/>
</dbReference>
<dbReference type="EMBL" id="MZGX01000035">
    <property type="protein sequence ID" value="OPX42053.1"/>
    <property type="molecule type" value="Genomic_DNA"/>
</dbReference>
<feature type="domain" description="HTH asnC-type" evidence="4">
    <location>
        <begin position="1"/>
        <end position="80"/>
    </location>
</feature>
<dbReference type="Pfam" id="PF01037">
    <property type="entry name" value="AsnC_trans_reg"/>
    <property type="match status" value="1"/>
</dbReference>
<name>A0A1V4SE89_RUMHU</name>
<organism evidence="5 6">
    <name type="scientific">Ruminiclostridium hungatei</name>
    <name type="common">Clostridium hungatei</name>
    <dbReference type="NCBI Taxonomy" id="48256"/>
    <lineage>
        <taxon>Bacteria</taxon>
        <taxon>Bacillati</taxon>
        <taxon>Bacillota</taxon>
        <taxon>Clostridia</taxon>
        <taxon>Eubacteriales</taxon>
        <taxon>Oscillospiraceae</taxon>
        <taxon>Ruminiclostridium</taxon>
    </lineage>
</organism>
<keyword evidence="1" id="KW-0805">Transcription regulation</keyword>
<keyword evidence="3" id="KW-0804">Transcription</keyword>
<comment type="caution">
    <text evidence="5">The sequence shown here is derived from an EMBL/GenBank/DDBJ whole genome shotgun (WGS) entry which is preliminary data.</text>
</comment>
<dbReference type="Pfam" id="PF13412">
    <property type="entry name" value="HTH_24"/>
    <property type="match status" value="1"/>
</dbReference>
<proteinExistence type="predicted"/>
<dbReference type="PANTHER" id="PTHR43413:SF7">
    <property type="entry name" value="HTH-TYPE TRANSCRIPTIONAL REGULATOR PTR2"/>
    <property type="match status" value="1"/>
</dbReference>
<dbReference type="InterPro" id="IPR019888">
    <property type="entry name" value="Tscrpt_reg_AsnC-like"/>
</dbReference>
<dbReference type="InterPro" id="IPR011008">
    <property type="entry name" value="Dimeric_a/b-barrel"/>
</dbReference>
<protein>
    <submittedName>
        <fullName evidence="5">Leucine-responsive regulatory protein</fullName>
    </submittedName>
</protein>
<dbReference type="InterPro" id="IPR036388">
    <property type="entry name" value="WH-like_DNA-bd_sf"/>
</dbReference>
<evidence type="ECO:0000256" key="2">
    <source>
        <dbReference type="ARBA" id="ARBA00023125"/>
    </source>
</evidence>
<accession>A0A1V4SE89</accession>
<evidence type="ECO:0000259" key="4">
    <source>
        <dbReference type="PROSITE" id="PS50956"/>
    </source>
</evidence>
<keyword evidence="2" id="KW-0238">DNA-binding</keyword>
<dbReference type="InterPro" id="IPR036390">
    <property type="entry name" value="WH_DNA-bd_sf"/>
</dbReference>
<dbReference type="STRING" id="48256.CLHUN_40520"/>
<evidence type="ECO:0000313" key="5">
    <source>
        <dbReference type="EMBL" id="OPX42053.1"/>
    </source>
</evidence>
<dbReference type="Gene3D" id="1.10.10.10">
    <property type="entry name" value="Winged helix-like DNA-binding domain superfamily/Winged helix DNA-binding domain"/>
    <property type="match status" value="1"/>
</dbReference>